<dbReference type="InterPro" id="IPR043504">
    <property type="entry name" value="Peptidase_S1_PA_chymotrypsin"/>
</dbReference>
<keyword evidence="3" id="KW-1185">Reference proteome</keyword>
<evidence type="ECO:0008006" key="4">
    <source>
        <dbReference type="Google" id="ProtNLM"/>
    </source>
</evidence>
<dbReference type="EMBL" id="WITC01000132">
    <property type="protein sequence ID" value="MQX19131.1"/>
    <property type="molecule type" value="Genomic_DNA"/>
</dbReference>
<feature type="region of interest" description="Disordered" evidence="1">
    <location>
        <begin position="1"/>
        <end position="27"/>
    </location>
</feature>
<accession>A0A6N7LMN0</accession>
<dbReference type="AlphaFoldDB" id="A0A6N7LMN0"/>
<protein>
    <recommendedName>
        <fullName evidence="4">Serine protease</fullName>
    </recommendedName>
</protein>
<organism evidence="2 3">
    <name type="scientific">Sinorhizobium terangae</name>
    <dbReference type="NCBI Taxonomy" id="110322"/>
    <lineage>
        <taxon>Bacteria</taxon>
        <taxon>Pseudomonadati</taxon>
        <taxon>Pseudomonadota</taxon>
        <taxon>Alphaproteobacteria</taxon>
        <taxon>Hyphomicrobiales</taxon>
        <taxon>Rhizobiaceae</taxon>
        <taxon>Sinorhizobium/Ensifer group</taxon>
        <taxon>Sinorhizobium</taxon>
    </lineage>
</organism>
<feature type="region of interest" description="Disordered" evidence="1">
    <location>
        <begin position="48"/>
        <end position="93"/>
    </location>
</feature>
<evidence type="ECO:0000256" key="1">
    <source>
        <dbReference type="SAM" id="MobiDB-lite"/>
    </source>
</evidence>
<dbReference type="InterPro" id="IPR009003">
    <property type="entry name" value="Peptidase_S1_PA"/>
</dbReference>
<feature type="compositionally biased region" description="Basic and acidic residues" evidence="1">
    <location>
        <begin position="69"/>
        <end position="78"/>
    </location>
</feature>
<comment type="caution">
    <text evidence="2">The sequence shown here is derived from an EMBL/GenBank/DDBJ whole genome shotgun (WGS) entry which is preliminary data.</text>
</comment>
<reference evidence="2 3" key="1">
    <citation type="journal article" date="2013" name="Genome Biol.">
        <title>Comparative genomics of the core and accessory genomes of 48 Sinorhizobium strains comprising five genospecies.</title>
        <authorList>
            <person name="Sugawara M."/>
            <person name="Epstein B."/>
            <person name="Badgley B.D."/>
            <person name="Unno T."/>
            <person name="Xu L."/>
            <person name="Reese J."/>
            <person name="Gyaneshwar P."/>
            <person name="Denny R."/>
            <person name="Mudge J."/>
            <person name="Bharti A.K."/>
            <person name="Farmer A.D."/>
            <person name="May G.D."/>
            <person name="Woodward J.E."/>
            <person name="Medigue C."/>
            <person name="Vallenet D."/>
            <person name="Lajus A."/>
            <person name="Rouy Z."/>
            <person name="Martinez-Vaz B."/>
            <person name="Tiffin P."/>
            <person name="Young N.D."/>
            <person name="Sadowsky M.J."/>
        </authorList>
    </citation>
    <scope>NUCLEOTIDE SEQUENCE [LARGE SCALE GENOMIC DNA]</scope>
    <source>
        <strain evidence="2 3">USDA4894</strain>
    </source>
</reference>
<dbReference type="Proteomes" id="UP000439983">
    <property type="component" value="Unassembled WGS sequence"/>
</dbReference>
<evidence type="ECO:0000313" key="2">
    <source>
        <dbReference type="EMBL" id="MQX19131.1"/>
    </source>
</evidence>
<proteinExistence type="predicted"/>
<dbReference type="SUPFAM" id="SSF50494">
    <property type="entry name" value="Trypsin-like serine proteases"/>
    <property type="match status" value="1"/>
</dbReference>
<gene>
    <name evidence="2" type="ORF">GHK62_31720</name>
</gene>
<evidence type="ECO:0000313" key="3">
    <source>
        <dbReference type="Proteomes" id="UP000439983"/>
    </source>
</evidence>
<name>A0A6N7LMN0_SINTE</name>
<sequence>MGRWPGRCGRSQKSGSDEAGPEGHKGYILTNHHVVADAGEIAVTLKDRRPSDSAVRFPPRPPSPWREAGMCRRGQDRCARRRPPSFRRASPFLDDPKRHLHRLVSEEGALTSCPEESPSASEIANPLSLRDSRVLLSTARARFFFD</sequence>
<dbReference type="Gene3D" id="2.40.10.10">
    <property type="entry name" value="Trypsin-like serine proteases"/>
    <property type="match status" value="1"/>
</dbReference>